<dbReference type="PROSITE" id="PS00061">
    <property type="entry name" value="ADH_SHORT"/>
    <property type="match status" value="1"/>
</dbReference>
<evidence type="ECO:0000256" key="2">
    <source>
        <dbReference type="ARBA" id="ARBA00022857"/>
    </source>
</evidence>
<evidence type="ECO:0000256" key="3">
    <source>
        <dbReference type="ARBA" id="ARBA00023002"/>
    </source>
</evidence>
<keyword evidence="2" id="KW-0521">NADP</keyword>
<evidence type="ECO:0000313" key="4">
    <source>
        <dbReference type="EMBL" id="KAG7405021.1"/>
    </source>
</evidence>
<evidence type="ECO:0000256" key="1">
    <source>
        <dbReference type="ARBA" id="ARBA00006484"/>
    </source>
</evidence>
<dbReference type="PANTHER" id="PTHR24321">
    <property type="entry name" value="DEHYDROGENASES, SHORT CHAIN"/>
    <property type="match status" value="1"/>
</dbReference>
<dbReference type="EMBL" id="JAELUQ010000012">
    <property type="protein sequence ID" value="KAG7405021.1"/>
    <property type="molecule type" value="Genomic_DNA"/>
</dbReference>
<protein>
    <submittedName>
        <fullName evidence="4">3-oxoacyl-[acyl-carrier-protein] reductase FabG</fullName>
    </submittedName>
</protein>
<evidence type="ECO:0000313" key="5">
    <source>
        <dbReference type="Proteomes" id="UP000694050"/>
    </source>
</evidence>
<dbReference type="Proteomes" id="UP000694050">
    <property type="component" value="Unassembled WGS sequence"/>
</dbReference>
<keyword evidence="3" id="KW-0560">Oxidoreductase</keyword>
<sequence>MSREFDGKVAVVFGAAGGIGFASAQLLASKGADVALADYADTTTQAAQLSSSFSVQTLAVKVEVTQSQDVQDAVAKVVSWAGRLDFGVNAAGILPKGIDIDCTELSSWNTVINVNLNGTFLCMREEIRTFLKHGVAGSIVNLSSDAGVIATVGCSGYTASKHAVNGLTKTAALEYAKRNIRVNAVAPGNIDTPMLGKLNVTAEELGDIGQPTGKVGKPEKVAELICFLLSDRADFMTGSIVAIDGGTTIAGYSNGDASRAFV</sequence>
<dbReference type="AlphaFoldDB" id="A0A8J5TYM8"/>
<dbReference type="Pfam" id="PF13561">
    <property type="entry name" value="adh_short_C2"/>
    <property type="match status" value="1"/>
</dbReference>
<comment type="caution">
    <text evidence="4">The sequence shown here is derived from an EMBL/GenBank/DDBJ whole genome shotgun (WGS) entry which is preliminary data.</text>
</comment>
<comment type="similarity">
    <text evidence="1">Belongs to the short-chain dehydrogenases/reductases (SDR) family.</text>
</comment>
<dbReference type="InterPro" id="IPR020904">
    <property type="entry name" value="Sc_DH/Rdtase_CS"/>
</dbReference>
<name>A0A8J5TYM8_FUSOX</name>
<dbReference type="InterPro" id="IPR002347">
    <property type="entry name" value="SDR_fam"/>
</dbReference>
<dbReference type="CDD" id="cd05233">
    <property type="entry name" value="SDR_c"/>
    <property type="match status" value="1"/>
</dbReference>
<reference evidence="4" key="1">
    <citation type="submission" date="2021-04" db="EMBL/GenBank/DDBJ databases">
        <title>First draft genome resource for Brassicaceae pathogens Fusarium oxysporum f. sp. raphani and Fusarium oxysporum f. sp. rapae.</title>
        <authorList>
            <person name="Asai S."/>
        </authorList>
    </citation>
    <scope>NUCLEOTIDE SEQUENCE</scope>
    <source>
        <strain evidence="4">Tf1208</strain>
    </source>
</reference>
<dbReference type="PANTHER" id="PTHR24321:SF8">
    <property type="entry name" value="ESTRADIOL 17-BETA-DEHYDROGENASE 8-RELATED"/>
    <property type="match status" value="1"/>
</dbReference>
<proteinExistence type="inferred from homology"/>
<organism evidence="4 5">
    <name type="scientific">Fusarium oxysporum f. sp. rapae</name>
    <dbReference type="NCBI Taxonomy" id="485398"/>
    <lineage>
        <taxon>Eukaryota</taxon>
        <taxon>Fungi</taxon>
        <taxon>Dikarya</taxon>
        <taxon>Ascomycota</taxon>
        <taxon>Pezizomycotina</taxon>
        <taxon>Sordariomycetes</taxon>
        <taxon>Hypocreomycetidae</taxon>
        <taxon>Hypocreales</taxon>
        <taxon>Nectriaceae</taxon>
        <taxon>Fusarium</taxon>
        <taxon>Fusarium oxysporum species complex</taxon>
    </lineage>
</organism>
<gene>
    <name evidence="4" type="primary">fabG-5</name>
    <name evidence="4" type="ORF">Forpe1208_v014590</name>
</gene>
<dbReference type="FunFam" id="3.40.50.720:FF:000084">
    <property type="entry name" value="Short-chain dehydrogenase reductase"/>
    <property type="match status" value="1"/>
</dbReference>
<dbReference type="GO" id="GO:0016491">
    <property type="term" value="F:oxidoreductase activity"/>
    <property type="evidence" value="ECO:0007669"/>
    <property type="project" value="UniProtKB-KW"/>
</dbReference>
<accession>A0A8J5TYM8</accession>